<dbReference type="Proteomes" id="UP000075737">
    <property type="component" value="Unassembled WGS sequence"/>
</dbReference>
<dbReference type="EMBL" id="LOHZ01000030">
    <property type="protein sequence ID" value="KYO66088.1"/>
    <property type="molecule type" value="Genomic_DNA"/>
</dbReference>
<gene>
    <name evidence="2" type="ORF">ATZ99_12740</name>
</gene>
<feature type="transmembrane region" description="Helical" evidence="1">
    <location>
        <begin position="12"/>
        <end position="32"/>
    </location>
</feature>
<keyword evidence="1" id="KW-0812">Transmembrane</keyword>
<proteinExistence type="predicted"/>
<dbReference type="RefSeq" id="WP_281178168.1">
    <property type="nucleotide sequence ID" value="NZ_LOHZ01000030.1"/>
</dbReference>
<organism evidence="2 3">
    <name type="scientific">Thermovenabulum gondwanense</name>
    <dbReference type="NCBI Taxonomy" id="520767"/>
    <lineage>
        <taxon>Bacteria</taxon>
        <taxon>Bacillati</taxon>
        <taxon>Bacillota</taxon>
        <taxon>Clostridia</taxon>
        <taxon>Thermosediminibacterales</taxon>
        <taxon>Thermosediminibacteraceae</taxon>
        <taxon>Thermovenabulum</taxon>
    </lineage>
</organism>
<protein>
    <submittedName>
        <fullName evidence="2">Uncharacterized protein</fullName>
    </submittedName>
</protein>
<evidence type="ECO:0000256" key="1">
    <source>
        <dbReference type="SAM" id="Phobius"/>
    </source>
</evidence>
<sequence length="41" mass="4842">MNNMNNLTPTIGWGWWLLIHIIAIPLLIYWGLSMKKEKTTE</sequence>
<dbReference type="STRING" id="520767.ATZ99_12740"/>
<reference evidence="2 3" key="1">
    <citation type="submission" date="2015-12" db="EMBL/GenBank/DDBJ databases">
        <title>Draft genome of Thermovenabulum gondwanense isolated from a red thermophilic microbial mat colonisisng an outflow channel of a bore well.</title>
        <authorList>
            <person name="Patel B.K."/>
        </authorList>
    </citation>
    <scope>NUCLEOTIDE SEQUENCE [LARGE SCALE GENOMIC DNA]</scope>
    <source>
        <strain evidence="2 3">R270</strain>
    </source>
</reference>
<name>A0A162MHP9_9FIRM</name>
<evidence type="ECO:0000313" key="3">
    <source>
        <dbReference type="Proteomes" id="UP000075737"/>
    </source>
</evidence>
<keyword evidence="1" id="KW-0472">Membrane</keyword>
<accession>A0A162MHP9</accession>
<evidence type="ECO:0000313" key="2">
    <source>
        <dbReference type="EMBL" id="KYO66088.1"/>
    </source>
</evidence>
<keyword evidence="1" id="KW-1133">Transmembrane helix</keyword>
<keyword evidence="3" id="KW-1185">Reference proteome</keyword>
<comment type="caution">
    <text evidence="2">The sequence shown here is derived from an EMBL/GenBank/DDBJ whole genome shotgun (WGS) entry which is preliminary data.</text>
</comment>
<dbReference type="AlphaFoldDB" id="A0A162MHP9"/>